<proteinExistence type="predicted"/>
<keyword evidence="1" id="KW-1133">Transmembrane helix</keyword>
<reference evidence="2" key="1">
    <citation type="submission" date="2019-07" db="EMBL/GenBank/DDBJ databases">
        <title>FDA dAtabase for Regulatory Grade micrObial Sequences (FDA-ARGOS): Supporting development and validation of Infectious Disease Dx tests.</title>
        <authorList>
            <person name="Bachman M."/>
            <person name="Young C."/>
            <person name="Tallon L."/>
            <person name="Sadzewicz L."/>
            <person name="Vavikolanu K."/>
            <person name="Mehta A."/>
            <person name="Aluvathingal J."/>
            <person name="Nadendla S."/>
            <person name="Nandy P."/>
            <person name="Geyer C."/>
            <person name="Yan Y."/>
            <person name="Sichtig H."/>
        </authorList>
    </citation>
    <scope>NUCLEOTIDE SEQUENCE</scope>
    <source>
        <strain evidence="2">FDAARGOS_618</strain>
    </source>
</reference>
<keyword evidence="3" id="KW-1185">Reference proteome</keyword>
<protein>
    <submittedName>
        <fullName evidence="2">Uncharacterized protein</fullName>
    </submittedName>
</protein>
<comment type="caution">
    <text evidence="2">The sequence shown here is derived from an EMBL/GenBank/DDBJ whole genome shotgun (WGS) entry which is preliminary data.</text>
</comment>
<keyword evidence="1" id="KW-0472">Membrane</keyword>
<evidence type="ECO:0000313" key="3">
    <source>
        <dbReference type="Proteomes" id="UP001155820"/>
    </source>
</evidence>
<gene>
    <name evidence="2" type="ORF">FOB26_29380</name>
</gene>
<name>A0AA44J257_9HYPH</name>
<evidence type="ECO:0000256" key="1">
    <source>
        <dbReference type="SAM" id="Phobius"/>
    </source>
</evidence>
<dbReference type="Proteomes" id="UP001155820">
    <property type="component" value="Unassembled WGS sequence"/>
</dbReference>
<feature type="transmembrane region" description="Helical" evidence="1">
    <location>
        <begin position="40"/>
        <end position="65"/>
    </location>
</feature>
<organism evidence="2 3">
    <name type="scientific">Agrobacterium pusense</name>
    <dbReference type="NCBI Taxonomy" id="648995"/>
    <lineage>
        <taxon>Bacteria</taxon>
        <taxon>Pseudomonadati</taxon>
        <taxon>Pseudomonadota</taxon>
        <taxon>Alphaproteobacteria</taxon>
        <taxon>Hyphomicrobiales</taxon>
        <taxon>Rhizobiaceae</taxon>
        <taxon>Rhizobium/Agrobacterium group</taxon>
        <taxon>Agrobacterium</taxon>
    </lineage>
</organism>
<accession>A0AA44J257</accession>
<keyword evidence="1" id="KW-0812">Transmembrane</keyword>
<evidence type="ECO:0000313" key="2">
    <source>
        <dbReference type="EMBL" id="NRF23169.1"/>
    </source>
</evidence>
<dbReference type="EMBL" id="JABRWM010000006">
    <property type="protein sequence ID" value="NRF23169.1"/>
    <property type="molecule type" value="Genomic_DNA"/>
</dbReference>
<dbReference type="AlphaFoldDB" id="A0AA44J257"/>
<dbReference type="RefSeq" id="WP_172874263.1">
    <property type="nucleotide sequence ID" value="NZ_JABRWL010000006.1"/>
</dbReference>
<sequence>MKDAFAILGATLIALVPLSAVVAAAAAWVTHVYVCIQASAWILLAFGCIVAPVGIIHGFGVWLGAF</sequence>